<dbReference type="EMBL" id="CP020921">
    <property type="protein sequence ID" value="AWB10800.1"/>
    <property type="molecule type" value="Genomic_DNA"/>
</dbReference>
<reference evidence="1 2" key="1">
    <citation type="submission" date="2017-04" db="EMBL/GenBank/DDBJ databases">
        <title>Genomic insights into metabolism of Thermodesulfobium acidiphilum.</title>
        <authorList>
            <person name="Toshchakov S.V."/>
            <person name="Frolov E.N."/>
            <person name="Kublanov I.V."/>
            <person name="Samarov N.I."/>
            <person name="Novikov A."/>
            <person name="Lebedinsky A.V."/>
            <person name="Bonch-Osmolovskaya E.A."/>
            <person name="Chernyh N.A."/>
        </authorList>
    </citation>
    <scope>NUCLEOTIDE SEQUENCE [LARGE SCALE GENOMIC DNA]</scope>
    <source>
        <strain evidence="1 2">3127-1</strain>
    </source>
</reference>
<gene>
    <name evidence="1" type="ORF">TDSAC_1460</name>
</gene>
<dbReference type="KEGG" id="taci:TDSAC_1460"/>
<protein>
    <submittedName>
        <fullName evidence="1">Uncharacterized protein</fullName>
    </submittedName>
</protein>
<sequence>MQARIVLPDEINKFKHDLIFWEEELNVYIDFLTDKYFGQIDHVLDLCYDDVTEAPYLCINPDPRLLMDLAKI</sequence>
<accession>A0A2R4W252</accession>
<name>A0A2R4W252_THEAF</name>
<dbReference type="OrthoDB" id="9850322at2"/>
<evidence type="ECO:0000313" key="2">
    <source>
        <dbReference type="Proteomes" id="UP000244792"/>
    </source>
</evidence>
<proteinExistence type="predicted"/>
<organism evidence="1 2">
    <name type="scientific">Thermodesulfobium acidiphilum</name>
    <dbReference type="NCBI Taxonomy" id="1794699"/>
    <lineage>
        <taxon>Bacteria</taxon>
        <taxon>Pseudomonadati</taxon>
        <taxon>Thermodesulfobiota</taxon>
        <taxon>Thermodesulfobiia</taxon>
        <taxon>Thermodesulfobiales</taxon>
        <taxon>Thermodesulfobiaceae</taxon>
        <taxon>Thermodesulfobium</taxon>
    </lineage>
</organism>
<dbReference type="AlphaFoldDB" id="A0A2R4W252"/>
<dbReference type="RefSeq" id="WP_150130312.1">
    <property type="nucleotide sequence ID" value="NZ_CP020921.1"/>
</dbReference>
<keyword evidence="2" id="KW-1185">Reference proteome</keyword>
<dbReference type="Proteomes" id="UP000244792">
    <property type="component" value="Chromosome"/>
</dbReference>
<evidence type="ECO:0000313" key="1">
    <source>
        <dbReference type="EMBL" id="AWB10800.1"/>
    </source>
</evidence>